<dbReference type="InterPro" id="IPR039218">
    <property type="entry name" value="REM_fam"/>
</dbReference>
<evidence type="ECO:0000256" key="6">
    <source>
        <dbReference type="ARBA" id="ARBA00023242"/>
    </source>
</evidence>
<dbReference type="EMBL" id="JBDFQZ010000008">
    <property type="protein sequence ID" value="KAK9698202.1"/>
    <property type="molecule type" value="Genomic_DNA"/>
</dbReference>
<evidence type="ECO:0000256" key="2">
    <source>
        <dbReference type="ARBA" id="ARBA00022737"/>
    </source>
</evidence>
<organism evidence="8 9">
    <name type="scientific">Saponaria officinalis</name>
    <name type="common">Common soapwort</name>
    <name type="synonym">Lychnis saponaria</name>
    <dbReference type="NCBI Taxonomy" id="3572"/>
    <lineage>
        <taxon>Eukaryota</taxon>
        <taxon>Viridiplantae</taxon>
        <taxon>Streptophyta</taxon>
        <taxon>Embryophyta</taxon>
        <taxon>Tracheophyta</taxon>
        <taxon>Spermatophyta</taxon>
        <taxon>Magnoliopsida</taxon>
        <taxon>eudicotyledons</taxon>
        <taxon>Gunneridae</taxon>
        <taxon>Pentapetalae</taxon>
        <taxon>Caryophyllales</taxon>
        <taxon>Caryophyllaceae</taxon>
        <taxon>Caryophylleae</taxon>
        <taxon>Saponaria</taxon>
    </lineage>
</organism>
<proteinExistence type="predicted"/>
<dbReference type="PANTHER" id="PTHR31674:SF62">
    <property type="entry name" value="B3 DOMAIN-CONTAINING PROTEIN REM14-RELATED"/>
    <property type="match status" value="1"/>
</dbReference>
<comment type="caution">
    <text evidence="8">The sequence shown here is derived from an EMBL/GenBank/DDBJ whole genome shotgun (WGS) entry which is preliminary data.</text>
</comment>
<dbReference type="Gene3D" id="2.40.330.10">
    <property type="entry name" value="DNA-binding pseudobarrel domain"/>
    <property type="match status" value="2"/>
</dbReference>
<dbReference type="Pfam" id="PF02362">
    <property type="entry name" value="B3"/>
    <property type="match status" value="2"/>
</dbReference>
<keyword evidence="2" id="KW-0677">Repeat</keyword>
<dbReference type="CDD" id="cd10017">
    <property type="entry name" value="B3_DNA"/>
    <property type="match status" value="2"/>
</dbReference>
<keyword evidence="6" id="KW-0539">Nucleus</keyword>
<dbReference type="InterPro" id="IPR003340">
    <property type="entry name" value="B3_DNA-bd"/>
</dbReference>
<dbReference type="InterPro" id="IPR015300">
    <property type="entry name" value="DNA-bd_pseudobarrel_sf"/>
</dbReference>
<evidence type="ECO:0000256" key="4">
    <source>
        <dbReference type="ARBA" id="ARBA00023125"/>
    </source>
</evidence>
<comment type="subcellular location">
    <subcellularLocation>
        <location evidence="1">Nucleus</location>
    </subcellularLocation>
</comment>
<evidence type="ECO:0000256" key="3">
    <source>
        <dbReference type="ARBA" id="ARBA00023015"/>
    </source>
</evidence>
<dbReference type="GO" id="GO:0005634">
    <property type="term" value="C:nucleus"/>
    <property type="evidence" value="ECO:0007669"/>
    <property type="project" value="UniProtKB-SubCell"/>
</dbReference>
<dbReference type="Proteomes" id="UP001443914">
    <property type="component" value="Unassembled WGS sequence"/>
</dbReference>
<evidence type="ECO:0000256" key="5">
    <source>
        <dbReference type="ARBA" id="ARBA00023163"/>
    </source>
</evidence>
<evidence type="ECO:0000259" key="7">
    <source>
        <dbReference type="PROSITE" id="PS50863"/>
    </source>
</evidence>
<name>A0AAW1J5D9_SAPOF</name>
<protein>
    <recommendedName>
        <fullName evidence="7">TF-B3 domain-containing protein</fullName>
    </recommendedName>
</protein>
<evidence type="ECO:0000313" key="9">
    <source>
        <dbReference type="Proteomes" id="UP001443914"/>
    </source>
</evidence>
<dbReference type="PROSITE" id="PS50863">
    <property type="entry name" value="B3"/>
    <property type="match status" value="2"/>
</dbReference>
<dbReference type="PANTHER" id="PTHR31674">
    <property type="entry name" value="B3 DOMAIN-CONTAINING PROTEIN REM-LIKE 3-RELATED"/>
    <property type="match status" value="1"/>
</dbReference>
<feature type="domain" description="TF-B3" evidence="7">
    <location>
        <begin position="112"/>
        <end position="211"/>
    </location>
</feature>
<sequence>MEMVEMKFMKPLIHGFLHDFSLPVSFLKQLESELVESMVLTTDEHPHCHWPVKLQGGRHFSHGWMDFCVHHCLQVGDFLVFTLKTHFVFQVSVYDPLTACQRHLEMIPLPNHCLLTITTSCIKNSMIHLPRQYIRSSGLPKRHCFVKLLDEKDETWIVKLCRRSYDGDAYFSQGWKNFVTAHNFRPRSIVDLQLIKTGRTPTLKCSLLTFPPKRARKPSKA</sequence>
<keyword evidence="3" id="KW-0805">Transcription regulation</keyword>
<keyword evidence="5" id="KW-0804">Transcription</keyword>
<evidence type="ECO:0000313" key="8">
    <source>
        <dbReference type="EMBL" id="KAK9698202.1"/>
    </source>
</evidence>
<keyword evidence="9" id="KW-1185">Reference proteome</keyword>
<dbReference type="GO" id="GO:0003677">
    <property type="term" value="F:DNA binding"/>
    <property type="evidence" value="ECO:0007669"/>
    <property type="project" value="UniProtKB-KW"/>
</dbReference>
<dbReference type="AlphaFoldDB" id="A0AAW1J5D9"/>
<accession>A0AAW1J5D9</accession>
<dbReference type="SMART" id="SM01019">
    <property type="entry name" value="B3"/>
    <property type="match status" value="2"/>
</dbReference>
<dbReference type="SUPFAM" id="SSF101936">
    <property type="entry name" value="DNA-binding pseudobarrel domain"/>
    <property type="match status" value="2"/>
</dbReference>
<gene>
    <name evidence="8" type="ORF">RND81_08G088700</name>
</gene>
<keyword evidence="4" id="KW-0238">DNA-binding</keyword>
<evidence type="ECO:0000256" key="1">
    <source>
        <dbReference type="ARBA" id="ARBA00004123"/>
    </source>
</evidence>
<feature type="domain" description="TF-B3" evidence="7">
    <location>
        <begin position="5"/>
        <end position="97"/>
    </location>
</feature>
<reference evidence="8" key="1">
    <citation type="submission" date="2024-03" db="EMBL/GenBank/DDBJ databases">
        <title>WGS assembly of Saponaria officinalis var. Norfolk2.</title>
        <authorList>
            <person name="Jenkins J."/>
            <person name="Shu S."/>
            <person name="Grimwood J."/>
            <person name="Barry K."/>
            <person name="Goodstein D."/>
            <person name="Schmutz J."/>
            <person name="Leebens-Mack J."/>
            <person name="Osbourn A."/>
        </authorList>
    </citation>
    <scope>NUCLEOTIDE SEQUENCE [LARGE SCALE GENOMIC DNA]</scope>
    <source>
        <strain evidence="8">JIC</strain>
    </source>
</reference>